<dbReference type="EMBL" id="CACVAU010000042">
    <property type="protein sequence ID" value="CAA6813003.1"/>
    <property type="molecule type" value="Genomic_DNA"/>
</dbReference>
<protein>
    <submittedName>
        <fullName evidence="2">Uncharacterized protein</fullName>
    </submittedName>
</protein>
<name>A0A6S6T2U4_9BACT</name>
<evidence type="ECO:0000256" key="1">
    <source>
        <dbReference type="SAM" id="SignalP"/>
    </source>
</evidence>
<accession>A0A6S6T2U4</accession>
<organism evidence="2">
    <name type="scientific">uncultured Sulfurovum sp</name>
    <dbReference type="NCBI Taxonomy" id="269237"/>
    <lineage>
        <taxon>Bacteria</taxon>
        <taxon>Pseudomonadati</taxon>
        <taxon>Campylobacterota</taxon>
        <taxon>Epsilonproteobacteria</taxon>
        <taxon>Campylobacterales</taxon>
        <taxon>Sulfurovaceae</taxon>
        <taxon>Sulfurovum</taxon>
        <taxon>environmental samples</taxon>
    </lineage>
</organism>
<reference evidence="2" key="1">
    <citation type="submission" date="2020-01" db="EMBL/GenBank/DDBJ databases">
        <authorList>
            <person name="Meier V. D."/>
            <person name="Meier V D."/>
        </authorList>
    </citation>
    <scope>NUCLEOTIDE SEQUENCE</scope>
    <source>
        <strain evidence="2">HLG_WM_MAG_05</strain>
    </source>
</reference>
<keyword evidence="1" id="KW-0732">Signal</keyword>
<evidence type="ECO:0000313" key="2">
    <source>
        <dbReference type="EMBL" id="CAA6813003.1"/>
    </source>
</evidence>
<feature type="signal peptide" evidence="1">
    <location>
        <begin position="1"/>
        <end position="22"/>
    </location>
</feature>
<proteinExistence type="predicted"/>
<dbReference type="AlphaFoldDB" id="A0A6S6T2U4"/>
<gene>
    <name evidence="2" type="ORF">HELGO_WM4145</name>
</gene>
<feature type="chain" id="PRO_5027746563" evidence="1">
    <location>
        <begin position="23"/>
        <end position="130"/>
    </location>
</feature>
<sequence>MKRKLLTTTLLAMSLLSLNLSAGNKMKCTGTHCIVDVSDLSPKSTKVESQKISNKKESYSTVILDNIETIVFAQYVMTNDEIAEYDLKEMQKNLLIPTVNSEGLPSSDYLCEDNLKPVFVKEMKNTYKCA</sequence>